<dbReference type="PROSITE" id="PS51208">
    <property type="entry name" value="AUTOTRANSPORTER"/>
    <property type="match status" value="1"/>
</dbReference>
<feature type="domain" description="Autotransporter" evidence="2">
    <location>
        <begin position="182"/>
        <end position="426"/>
    </location>
</feature>
<accession>A0AB37ASX8</accession>
<dbReference type="InterPro" id="IPR051551">
    <property type="entry name" value="Autotransporter_adhesion"/>
</dbReference>
<evidence type="ECO:0000313" key="4">
    <source>
        <dbReference type="Proteomes" id="UP000237811"/>
    </source>
</evidence>
<feature type="compositionally biased region" description="Low complexity" evidence="1">
    <location>
        <begin position="113"/>
        <end position="123"/>
    </location>
</feature>
<protein>
    <recommendedName>
        <fullName evidence="2">Autotransporter domain-containing protein</fullName>
    </recommendedName>
</protein>
<reference evidence="3 4" key="1">
    <citation type="submission" date="2018-03" db="EMBL/GenBank/DDBJ databases">
        <authorList>
            <person name="Nguyen K."/>
            <person name="Fouts D."/>
            <person name="Sutton G."/>
        </authorList>
    </citation>
    <scope>NUCLEOTIDE SEQUENCE [LARGE SCALE GENOMIC DNA]</scope>
    <source>
        <strain evidence="3 4">AU14328</strain>
    </source>
</reference>
<evidence type="ECO:0000259" key="2">
    <source>
        <dbReference type="PROSITE" id="PS51208"/>
    </source>
</evidence>
<comment type="caution">
    <text evidence="3">The sequence shown here is derived from an EMBL/GenBank/DDBJ whole genome shotgun (WGS) entry which is preliminary data.</text>
</comment>
<dbReference type="PANTHER" id="PTHR35037:SF3">
    <property type="entry name" value="C-TERMINAL REGION OF AIDA-LIKE PROTEIN"/>
    <property type="match status" value="1"/>
</dbReference>
<dbReference type="Pfam" id="PF03797">
    <property type="entry name" value="Autotransporter"/>
    <property type="match status" value="1"/>
</dbReference>
<dbReference type="InterPro" id="IPR006315">
    <property type="entry name" value="OM_autotransptr_brl_dom"/>
</dbReference>
<dbReference type="AlphaFoldDB" id="A0AB37ASX8"/>
<sequence>MHLPGLYPAVGRHLHHPGGRCLDAHCLRIAGRLRGHGELTLRVPPLRLRSGLGPRQRRSIAVTGGQRRRPLGLPAPDRLRNARGSRRSRRAGRRRARSAAEAWGARDSRSRRQTCAGARRGAGAWPGGQEAFPIPPEARPEVPPQVAAYLSAPAAYLYAGLVDLDMLHRRLCEIRDGQDEGGNGGRGEMFFRVYGGGFHYSTNDAFKSYGYDTTGDYTAMQFGANIFRFPSASGMWRFGLAGTVGWLNFEPEAVDGPSSSHSNIYRLSAYATYQSRQGWYVDNILSVGWFNGTIDTSARGQAMRLQGSDYAASVEAGYPFALPYRFNIEPQLQLIGQHLGFHNATDVDGLTVNIGSQNQLTGRLGMRVTRPFDVNLGRITPYAGIDYLHSFVQGGGVLIDDVNFAAGKLGDALQYALGINGRSIRN</sequence>
<dbReference type="EMBL" id="PVFR01000047">
    <property type="protein sequence ID" value="PRE47459.1"/>
    <property type="molecule type" value="Genomic_DNA"/>
</dbReference>
<dbReference type="InterPro" id="IPR005546">
    <property type="entry name" value="Autotransporte_beta"/>
</dbReference>
<evidence type="ECO:0000313" key="3">
    <source>
        <dbReference type="EMBL" id="PRE47459.1"/>
    </source>
</evidence>
<gene>
    <name evidence="3" type="ORF">C6P99_15375</name>
</gene>
<organism evidence="3 4">
    <name type="scientific">Burkholderia multivorans</name>
    <dbReference type="NCBI Taxonomy" id="87883"/>
    <lineage>
        <taxon>Bacteria</taxon>
        <taxon>Pseudomonadati</taxon>
        <taxon>Pseudomonadota</taxon>
        <taxon>Betaproteobacteria</taxon>
        <taxon>Burkholderiales</taxon>
        <taxon>Burkholderiaceae</taxon>
        <taxon>Burkholderia</taxon>
        <taxon>Burkholderia cepacia complex</taxon>
    </lineage>
</organism>
<dbReference type="GO" id="GO:0019867">
    <property type="term" value="C:outer membrane"/>
    <property type="evidence" value="ECO:0007669"/>
    <property type="project" value="InterPro"/>
</dbReference>
<dbReference type="SUPFAM" id="SSF103515">
    <property type="entry name" value="Autotransporter"/>
    <property type="match status" value="1"/>
</dbReference>
<feature type="compositionally biased region" description="Basic residues" evidence="1">
    <location>
        <begin position="81"/>
        <end position="97"/>
    </location>
</feature>
<feature type="region of interest" description="Disordered" evidence="1">
    <location>
        <begin position="50"/>
        <end position="128"/>
    </location>
</feature>
<dbReference type="Proteomes" id="UP000237811">
    <property type="component" value="Unassembled WGS sequence"/>
</dbReference>
<proteinExistence type="predicted"/>
<dbReference type="NCBIfam" id="TIGR01414">
    <property type="entry name" value="autotrans_barl"/>
    <property type="match status" value="1"/>
</dbReference>
<name>A0AB37ASX8_9BURK</name>
<dbReference type="SMART" id="SM00869">
    <property type="entry name" value="Autotransporter"/>
    <property type="match status" value="1"/>
</dbReference>
<dbReference type="PANTHER" id="PTHR35037">
    <property type="entry name" value="C-TERMINAL REGION OF AIDA-LIKE PROTEIN"/>
    <property type="match status" value="1"/>
</dbReference>
<dbReference type="Gene3D" id="2.40.128.130">
    <property type="entry name" value="Autotransporter beta-domain"/>
    <property type="match status" value="1"/>
</dbReference>
<dbReference type="InterPro" id="IPR036709">
    <property type="entry name" value="Autotransporte_beta_dom_sf"/>
</dbReference>
<evidence type="ECO:0000256" key="1">
    <source>
        <dbReference type="SAM" id="MobiDB-lite"/>
    </source>
</evidence>